<organism evidence="2 3">
    <name type="scientific">Dietzia psychralcaliphila</name>
    <dbReference type="NCBI Taxonomy" id="139021"/>
    <lineage>
        <taxon>Bacteria</taxon>
        <taxon>Bacillati</taxon>
        <taxon>Actinomycetota</taxon>
        <taxon>Actinomycetes</taxon>
        <taxon>Mycobacteriales</taxon>
        <taxon>Dietziaceae</taxon>
        <taxon>Dietzia</taxon>
    </lineage>
</organism>
<dbReference type="KEGG" id="dpc:A6048_11340"/>
<dbReference type="InterPro" id="IPR029058">
    <property type="entry name" value="AB_hydrolase_fold"/>
</dbReference>
<dbReference type="GO" id="GO:0016020">
    <property type="term" value="C:membrane"/>
    <property type="evidence" value="ECO:0007669"/>
    <property type="project" value="TreeGrafter"/>
</dbReference>
<proteinExistence type="predicted"/>
<evidence type="ECO:0000313" key="2">
    <source>
        <dbReference type="EMBL" id="AWH95991.1"/>
    </source>
</evidence>
<dbReference type="PANTHER" id="PTHR43798">
    <property type="entry name" value="MONOACYLGLYCEROL LIPASE"/>
    <property type="match status" value="1"/>
</dbReference>
<reference evidence="2 3" key="1">
    <citation type="submission" date="2016-04" db="EMBL/GenBank/DDBJ databases">
        <title>Complete genome sequence of the haloalkaliphilic hydrocarbon-degrading bacterium Dietzia psychralcaliphila ILA-1T, isolated from a drain of a fish product-processing plant.</title>
        <authorList>
            <person name="Zhao J."/>
            <person name="Hu B."/>
            <person name="Geng S."/>
            <person name="Nie Y."/>
            <person name="Tang Y."/>
        </authorList>
    </citation>
    <scope>NUCLEOTIDE SEQUENCE [LARGE SCALE GENOMIC DNA]</scope>
    <source>
        <strain evidence="2 3">ILA-1</strain>
    </source>
</reference>
<dbReference type="Proteomes" id="UP000244903">
    <property type="component" value="Chromosome"/>
</dbReference>
<accession>A0AAD0JUJ3</accession>
<dbReference type="PANTHER" id="PTHR43798:SF33">
    <property type="entry name" value="HYDROLASE, PUTATIVE (AFU_ORTHOLOGUE AFUA_2G14860)-RELATED"/>
    <property type="match status" value="1"/>
</dbReference>
<dbReference type="SUPFAM" id="SSF53474">
    <property type="entry name" value="alpha/beta-Hydrolases"/>
    <property type="match status" value="1"/>
</dbReference>
<dbReference type="AlphaFoldDB" id="A0AAD0JUJ3"/>
<dbReference type="InterPro" id="IPR050266">
    <property type="entry name" value="AB_hydrolase_sf"/>
</dbReference>
<keyword evidence="3" id="KW-1185">Reference proteome</keyword>
<dbReference type="InterPro" id="IPR000073">
    <property type="entry name" value="AB_hydrolase_1"/>
</dbReference>
<protein>
    <submittedName>
        <fullName evidence="2">Alpha/beta hydrolase</fullName>
    </submittedName>
</protein>
<gene>
    <name evidence="2" type="ORF">A6048_11340</name>
</gene>
<dbReference type="Gene3D" id="3.40.50.1820">
    <property type="entry name" value="alpha/beta hydrolase"/>
    <property type="match status" value="1"/>
</dbReference>
<dbReference type="RefSeq" id="WP_107746562.1">
    <property type="nucleotide sequence ID" value="NZ_CP015453.1"/>
</dbReference>
<name>A0AAD0JUJ3_9ACTN</name>
<dbReference type="PRINTS" id="PR00111">
    <property type="entry name" value="ABHYDROLASE"/>
</dbReference>
<sequence>MPAFTYTARGVTSESPTVVFVSALFAGGWIWDHPLEHLAARGLGVLALDQPVCEVDSTIAGSIEKLGDEVIACCDEAGAGRIVVCANSLGGLVALDLAMRHPDRVVALAISGAPGLTPDPDVGLGMDRRTGNTPRGPEFEERMLAALFHRGRHFTDEQLRECGELLARPSSMVSMARSLRATRKYPIRDALAAVTCPSRMIWGRHDRMTPVDSWSEATAGLDHFQMEIIEDCGHIPMLEKAEQYTSSLTDFLDHEVGVRT</sequence>
<evidence type="ECO:0000259" key="1">
    <source>
        <dbReference type="Pfam" id="PF12697"/>
    </source>
</evidence>
<evidence type="ECO:0000313" key="3">
    <source>
        <dbReference type="Proteomes" id="UP000244903"/>
    </source>
</evidence>
<dbReference type="Pfam" id="PF12697">
    <property type="entry name" value="Abhydrolase_6"/>
    <property type="match status" value="1"/>
</dbReference>
<keyword evidence="2" id="KW-0378">Hydrolase</keyword>
<dbReference type="EMBL" id="CP015453">
    <property type="protein sequence ID" value="AWH95991.1"/>
    <property type="molecule type" value="Genomic_DNA"/>
</dbReference>
<feature type="domain" description="AB hydrolase-1" evidence="1">
    <location>
        <begin position="18"/>
        <end position="243"/>
    </location>
</feature>
<dbReference type="GO" id="GO:0016787">
    <property type="term" value="F:hydrolase activity"/>
    <property type="evidence" value="ECO:0007669"/>
    <property type="project" value="UniProtKB-KW"/>
</dbReference>